<evidence type="ECO:0000313" key="2">
    <source>
        <dbReference type="EMBL" id="GBM19101.1"/>
    </source>
</evidence>
<feature type="compositionally biased region" description="Basic and acidic residues" evidence="1">
    <location>
        <begin position="36"/>
        <end position="58"/>
    </location>
</feature>
<sequence>TETKCGPVSPESPPGIRTYPTMKRSQIFAQIAPKYSESHSPQRDHDSIYHKPSIHELC</sequence>
<dbReference type="AlphaFoldDB" id="A0A4Y2DQS0"/>
<accession>A0A4Y2DQS0</accession>
<name>A0A4Y2DQS0_ARAVE</name>
<organism evidence="2 3">
    <name type="scientific">Araneus ventricosus</name>
    <name type="common">Orbweaver spider</name>
    <name type="synonym">Epeira ventricosa</name>
    <dbReference type="NCBI Taxonomy" id="182803"/>
    <lineage>
        <taxon>Eukaryota</taxon>
        <taxon>Metazoa</taxon>
        <taxon>Ecdysozoa</taxon>
        <taxon>Arthropoda</taxon>
        <taxon>Chelicerata</taxon>
        <taxon>Arachnida</taxon>
        <taxon>Araneae</taxon>
        <taxon>Araneomorphae</taxon>
        <taxon>Entelegynae</taxon>
        <taxon>Araneoidea</taxon>
        <taxon>Araneidae</taxon>
        <taxon>Araneus</taxon>
    </lineage>
</organism>
<feature type="non-terminal residue" evidence="2">
    <location>
        <position position="1"/>
    </location>
</feature>
<evidence type="ECO:0000256" key="1">
    <source>
        <dbReference type="SAM" id="MobiDB-lite"/>
    </source>
</evidence>
<feature type="region of interest" description="Disordered" evidence="1">
    <location>
        <begin position="33"/>
        <end position="58"/>
    </location>
</feature>
<protein>
    <submittedName>
        <fullName evidence="2">Uncharacterized protein</fullName>
    </submittedName>
</protein>
<reference evidence="2 3" key="1">
    <citation type="journal article" date="2019" name="Sci. Rep.">
        <title>Orb-weaving spider Araneus ventricosus genome elucidates the spidroin gene catalogue.</title>
        <authorList>
            <person name="Kono N."/>
            <person name="Nakamura H."/>
            <person name="Ohtoshi R."/>
            <person name="Moran D.A.P."/>
            <person name="Shinohara A."/>
            <person name="Yoshida Y."/>
            <person name="Fujiwara M."/>
            <person name="Mori M."/>
            <person name="Tomita M."/>
            <person name="Arakawa K."/>
        </authorList>
    </citation>
    <scope>NUCLEOTIDE SEQUENCE [LARGE SCALE GENOMIC DNA]</scope>
</reference>
<evidence type="ECO:0000313" key="3">
    <source>
        <dbReference type="Proteomes" id="UP000499080"/>
    </source>
</evidence>
<dbReference type="EMBL" id="BGPR01167597">
    <property type="protein sequence ID" value="GBM19101.1"/>
    <property type="molecule type" value="Genomic_DNA"/>
</dbReference>
<comment type="caution">
    <text evidence="2">The sequence shown here is derived from an EMBL/GenBank/DDBJ whole genome shotgun (WGS) entry which is preliminary data.</text>
</comment>
<keyword evidence="3" id="KW-1185">Reference proteome</keyword>
<gene>
    <name evidence="2" type="ORF">AVEN_180124_1</name>
</gene>
<proteinExistence type="predicted"/>
<dbReference type="Proteomes" id="UP000499080">
    <property type="component" value="Unassembled WGS sequence"/>
</dbReference>